<evidence type="ECO:0000256" key="3">
    <source>
        <dbReference type="ARBA" id="ARBA00022606"/>
    </source>
</evidence>
<feature type="transmembrane region" description="Helical" evidence="10">
    <location>
        <begin position="55"/>
        <end position="76"/>
    </location>
</feature>
<dbReference type="GO" id="GO:0004984">
    <property type="term" value="F:olfactory receptor activity"/>
    <property type="evidence" value="ECO:0007669"/>
    <property type="project" value="InterPro"/>
</dbReference>
<evidence type="ECO:0000256" key="4">
    <source>
        <dbReference type="ARBA" id="ARBA00022692"/>
    </source>
</evidence>
<dbReference type="GO" id="GO:0005549">
    <property type="term" value="F:odorant binding"/>
    <property type="evidence" value="ECO:0007669"/>
    <property type="project" value="InterPro"/>
</dbReference>
<reference evidence="11" key="1">
    <citation type="journal article" date="2013" name="BMC Genomics">
        <title>Antennal transcriptome analysis of the chemosensory gene families in the tree killing bark beetles, Ips typographus and Dendroctonus ponderosae (Coleoptera: Curculionidae: Scolytinae).</title>
        <authorList>
            <person name="Andersson M.N."/>
            <person name="Grosse-Wilde E."/>
            <person name="Keeling C.I."/>
            <person name="Bengtsson J.M."/>
            <person name="Yuen M.M."/>
            <person name="Li M."/>
            <person name="Hillbur Y."/>
            <person name="Bohlmann J."/>
            <person name="Hansson B.S."/>
            <person name="Schlyter F."/>
        </authorList>
    </citation>
    <scope>NUCLEOTIDE SEQUENCE</scope>
</reference>
<organism evidence="11">
    <name type="scientific">Dendroctonus ponderosae</name>
    <name type="common">Mountain pine beetle</name>
    <dbReference type="NCBI Taxonomy" id="77166"/>
    <lineage>
        <taxon>Eukaryota</taxon>
        <taxon>Metazoa</taxon>
        <taxon>Ecdysozoa</taxon>
        <taxon>Arthropoda</taxon>
        <taxon>Hexapoda</taxon>
        <taxon>Insecta</taxon>
        <taxon>Pterygota</taxon>
        <taxon>Neoptera</taxon>
        <taxon>Endopterygota</taxon>
        <taxon>Coleoptera</taxon>
        <taxon>Polyphaga</taxon>
        <taxon>Cucujiformia</taxon>
        <taxon>Curculionidae</taxon>
        <taxon>Scolytinae</taxon>
        <taxon>Dendroctonus</taxon>
    </lineage>
</organism>
<proteinExistence type="evidence at transcript level"/>
<keyword evidence="7 10" id="KW-0472">Membrane</keyword>
<evidence type="ECO:0000256" key="8">
    <source>
        <dbReference type="ARBA" id="ARBA00023170"/>
    </source>
</evidence>
<dbReference type="PANTHER" id="PTHR21137">
    <property type="entry name" value="ODORANT RECEPTOR"/>
    <property type="match status" value="1"/>
</dbReference>
<dbReference type="OrthoDB" id="8117390at2759"/>
<keyword evidence="6 10" id="KW-1133">Transmembrane helix</keyword>
<evidence type="ECO:0000256" key="7">
    <source>
        <dbReference type="ARBA" id="ARBA00023136"/>
    </source>
</evidence>
<dbReference type="PANTHER" id="PTHR21137:SF3">
    <property type="entry name" value="ODORANT RECEPTOR 30A-RELATED"/>
    <property type="match status" value="1"/>
</dbReference>
<evidence type="ECO:0000256" key="10">
    <source>
        <dbReference type="SAM" id="Phobius"/>
    </source>
</evidence>
<feature type="transmembrane region" description="Helical" evidence="10">
    <location>
        <begin position="82"/>
        <end position="99"/>
    </location>
</feature>
<evidence type="ECO:0000256" key="2">
    <source>
        <dbReference type="ARBA" id="ARBA00022475"/>
    </source>
</evidence>
<protein>
    <submittedName>
        <fullName evidence="11">Odorant receptor onOr9</fullName>
    </submittedName>
</protein>
<dbReference type="GO" id="GO:0007165">
    <property type="term" value="P:signal transduction"/>
    <property type="evidence" value="ECO:0007669"/>
    <property type="project" value="UniProtKB-KW"/>
</dbReference>
<keyword evidence="3" id="KW-0716">Sensory transduction</keyword>
<sequence length="174" mass="20177">IIFAISQLRILQILLRKVFSQDETQLKRLIRKHQKLIRFVEFLNDSLKNLIWIEYMINTVSVAAGLLHIITASTLFERVYSSFHFVLLTVQVFVLAWSANEINIQSTKVAHAAFYSNWIDQTEQTKKIIHIIIMRAQKPLVLKIGMFRPMNAESAVITMKGAYTYASVMLQKYS</sequence>
<keyword evidence="8 11" id="KW-0675">Receptor</keyword>
<name>R9PUK3_DENPD</name>
<keyword evidence="5" id="KW-0552">Olfaction</keyword>
<keyword evidence="9" id="KW-0807">Transducer</keyword>
<feature type="non-terminal residue" evidence="11">
    <location>
        <position position="1"/>
    </location>
</feature>
<evidence type="ECO:0000256" key="9">
    <source>
        <dbReference type="ARBA" id="ARBA00023224"/>
    </source>
</evidence>
<dbReference type="Pfam" id="PF02949">
    <property type="entry name" value="7tm_6"/>
    <property type="match status" value="1"/>
</dbReference>
<evidence type="ECO:0000256" key="5">
    <source>
        <dbReference type="ARBA" id="ARBA00022725"/>
    </source>
</evidence>
<keyword evidence="2" id="KW-1003">Cell membrane</keyword>
<evidence type="ECO:0000256" key="1">
    <source>
        <dbReference type="ARBA" id="ARBA00004651"/>
    </source>
</evidence>
<evidence type="ECO:0000256" key="6">
    <source>
        <dbReference type="ARBA" id="ARBA00022989"/>
    </source>
</evidence>
<evidence type="ECO:0000313" key="11">
    <source>
        <dbReference type="EMBL" id="JAA74460.1"/>
    </source>
</evidence>
<dbReference type="InterPro" id="IPR004117">
    <property type="entry name" value="7tm6_olfct_rcpt"/>
</dbReference>
<accession>R9PUK3</accession>
<keyword evidence="4 10" id="KW-0812">Transmembrane</keyword>
<dbReference type="GO" id="GO:0005886">
    <property type="term" value="C:plasma membrane"/>
    <property type="evidence" value="ECO:0007669"/>
    <property type="project" value="UniProtKB-SubCell"/>
</dbReference>
<dbReference type="AlphaFoldDB" id="R9PUK3"/>
<comment type="subcellular location">
    <subcellularLocation>
        <location evidence="1">Cell membrane</location>
        <topology evidence="1">Multi-pass membrane protein</topology>
    </subcellularLocation>
</comment>
<dbReference type="EMBL" id="GABX01000059">
    <property type="protein sequence ID" value="JAA74460.1"/>
    <property type="molecule type" value="mRNA"/>
</dbReference>